<dbReference type="Proteomes" id="UP000257139">
    <property type="component" value="Unassembled WGS sequence"/>
</dbReference>
<evidence type="ECO:0000313" key="2">
    <source>
        <dbReference type="Proteomes" id="UP000257139"/>
    </source>
</evidence>
<dbReference type="RefSeq" id="WP_145987309.1">
    <property type="nucleotide sequence ID" value="NZ_LT984799.1"/>
</dbReference>
<dbReference type="EMBL" id="OGUU01000051">
    <property type="protein sequence ID" value="SPC26103.1"/>
    <property type="molecule type" value="Genomic_DNA"/>
</dbReference>
<proteinExistence type="predicted"/>
<sequence length="92" mass="9986">MAVQLWVRENSAPALLRYVDVPRGLIQPVDDFRQLCLRARDRSCGKHVGDADADKDKIAPHLSVSTLAARLVLGLTLKTGFDGSLPTSSEEG</sequence>
<dbReference type="AlphaFoldDB" id="A0A7Z7NQB2"/>
<organism evidence="1 2">
    <name type="scientific">Cupriavidus taiwanensis</name>
    <dbReference type="NCBI Taxonomy" id="164546"/>
    <lineage>
        <taxon>Bacteria</taxon>
        <taxon>Pseudomonadati</taxon>
        <taxon>Pseudomonadota</taxon>
        <taxon>Betaproteobacteria</taxon>
        <taxon>Burkholderiales</taxon>
        <taxon>Burkholderiaceae</taxon>
        <taxon>Cupriavidus</taxon>
    </lineage>
</organism>
<protein>
    <submittedName>
        <fullName evidence="1">Uncharacterized protein</fullName>
    </submittedName>
</protein>
<name>A0A7Z7NQB2_9BURK</name>
<reference evidence="1 2" key="1">
    <citation type="submission" date="2018-01" db="EMBL/GenBank/DDBJ databases">
        <authorList>
            <person name="Clerissi C."/>
        </authorList>
    </citation>
    <scope>NUCLEOTIDE SEQUENCE [LARGE SCALE GENOMIC DNA]</scope>
    <source>
        <strain evidence="1">Cupriavidus taiwanensis STM 6021</strain>
    </source>
</reference>
<comment type="caution">
    <text evidence="1">The sequence shown here is derived from an EMBL/GenBank/DDBJ whole genome shotgun (WGS) entry which is preliminary data.</text>
</comment>
<evidence type="ECO:0000313" key="1">
    <source>
        <dbReference type="EMBL" id="SPC26103.1"/>
    </source>
</evidence>
<accession>A0A7Z7NQB2</accession>
<gene>
    <name evidence="1" type="ORF">CBM2594_U40008</name>
</gene>